<protein>
    <submittedName>
        <fullName evidence="2">TIM barrel protein</fullName>
    </submittedName>
</protein>
<dbReference type="InterPro" id="IPR013022">
    <property type="entry name" value="Xyl_isomerase-like_TIM-brl"/>
</dbReference>
<dbReference type="AlphaFoldDB" id="A0A6I4MKF0"/>
<evidence type="ECO:0000259" key="1">
    <source>
        <dbReference type="Pfam" id="PF01261"/>
    </source>
</evidence>
<evidence type="ECO:0000313" key="2">
    <source>
        <dbReference type="EMBL" id="MWA03179.1"/>
    </source>
</evidence>
<dbReference type="InterPro" id="IPR036237">
    <property type="entry name" value="Xyl_isomerase-like_sf"/>
</dbReference>
<dbReference type="Proteomes" id="UP000462055">
    <property type="component" value="Unassembled WGS sequence"/>
</dbReference>
<dbReference type="RefSeq" id="WP_151595725.1">
    <property type="nucleotide sequence ID" value="NZ_WBMS02000018.1"/>
</dbReference>
<name>A0A6I4MKF0_9ACTN</name>
<organism evidence="2 3">
    <name type="scientific">Actinomadura physcomitrii</name>
    <dbReference type="NCBI Taxonomy" id="2650748"/>
    <lineage>
        <taxon>Bacteria</taxon>
        <taxon>Bacillati</taxon>
        <taxon>Actinomycetota</taxon>
        <taxon>Actinomycetes</taxon>
        <taxon>Streptosporangiales</taxon>
        <taxon>Thermomonosporaceae</taxon>
        <taxon>Actinomadura</taxon>
    </lineage>
</organism>
<proteinExistence type="predicted"/>
<dbReference type="Pfam" id="PF01261">
    <property type="entry name" value="AP_endonuc_2"/>
    <property type="match status" value="1"/>
</dbReference>
<dbReference type="SUPFAM" id="SSF51658">
    <property type="entry name" value="Xylose isomerase-like"/>
    <property type="match status" value="1"/>
</dbReference>
<keyword evidence="3" id="KW-1185">Reference proteome</keyword>
<accession>A0A6I4MKF0</accession>
<dbReference type="PANTHER" id="PTHR12110">
    <property type="entry name" value="HYDROXYPYRUVATE ISOMERASE"/>
    <property type="match status" value="1"/>
</dbReference>
<sequence>MSAAVGGVPSLTLACGSLGPVPFAERAAAAHGAGFSAIGLSLAEYDRLRDTGSSDADLLSILADHALVVSEVEAVVGFAAEHPAGAAGGLPAPTPEPALDRILRMGERLGARRLQVLGTFGSPVLEADAVARFAALCDRAAGHGLTLAIEFIPGTNIPDAATAAAIVGAAGRANGGVCVDSWHHFRGHPDEKALRRIPAEHIAMLQINDGPLIPQEDDYLSDTKRHRSPPGTGEFDLVRLLQAVSRAALIAPVSVEVLSQDLAALPPAEAASLMAARTRAVLAAAGVTTGPVGE</sequence>
<reference evidence="2" key="1">
    <citation type="submission" date="2019-12" db="EMBL/GenBank/DDBJ databases">
        <title>Actinomadura physcomitrii sp. nov., a novel actinomycete isolated from moss [Physcomitrium sphaericum (Ludw) Fuernr].</title>
        <authorList>
            <person name="Zhuang X."/>
        </authorList>
    </citation>
    <scope>NUCLEOTIDE SEQUENCE [LARGE SCALE GENOMIC DNA]</scope>
    <source>
        <strain evidence="2">LD22</strain>
    </source>
</reference>
<dbReference type="EMBL" id="WBMS02000018">
    <property type="protein sequence ID" value="MWA03179.1"/>
    <property type="molecule type" value="Genomic_DNA"/>
</dbReference>
<feature type="domain" description="Xylose isomerase-like TIM barrel" evidence="1">
    <location>
        <begin position="28"/>
        <end position="268"/>
    </location>
</feature>
<evidence type="ECO:0000313" key="3">
    <source>
        <dbReference type="Proteomes" id="UP000462055"/>
    </source>
</evidence>
<dbReference type="PANTHER" id="PTHR12110:SF48">
    <property type="entry name" value="BLL3656 PROTEIN"/>
    <property type="match status" value="1"/>
</dbReference>
<gene>
    <name evidence="2" type="ORF">F8568_022935</name>
</gene>
<comment type="caution">
    <text evidence="2">The sequence shown here is derived from an EMBL/GenBank/DDBJ whole genome shotgun (WGS) entry which is preliminary data.</text>
</comment>
<dbReference type="InterPro" id="IPR050312">
    <property type="entry name" value="IolE/XylAMocC-like"/>
</dbReference>
<dbReference type="Gene3D" id="3.20.20.150">
    <property type="entry name" value="Divalent-metal-dependent TIM barrel enzymes"/>
    <property type="match status" value="1"/>
</dbReference>